<dbReference type="EMBL" id="CP131061">
    <property type="protein sequence ID" value="WNY26696.1"/>
    <property type="molecule type" value="Genomic_DNA"/>
</dbReference>
<organism evidence="1 2">
    <name type="scientific">Methanolapillus ohkumae</name>
    <dbReference type="NCBI Taxonomy" id="3028298"/>
    <lineage>
        <taxon>Archaea</taxon>
        <taxon>Methanobacteriati</taxon>
        <taxon>Methanobacteriota</taxon>
        <taxon>Stenosarchaea group</taxon>
        <taxon>Methanomicrobia</taxon>
        <taxon>Methanosarcinales</taxon>
        <taxon>Methanosarcinaceae</taxon>
        <taxon>Methanolapillus</taxon>
    </lineage>
</organism>
<dbReference type="InterPro" id="IPR029063">
    <property type="entry name" value="SAM-dependent_MTases_sf"/>
</dbReference>
<protein>
    <submittedName>
        <fullName evidence="1">Uncharacterized protein</fullName>
    </submittedName>
</protein>
<dbReference type="SUPFAM" id="SSF53335">
    <property type="entry name" value="S-adenosyl-L-methionine-dependent methyltransferases"/>
    <property type="match status" value="1"/>
</dbReference>
<accession>A0AA96V692</accession>
<dbReference type="GeneID" id="89227873"/>
<proteinExistence type="predicted"/>
<keyword evidence="2" id="KW-1185">Reference proteome</keyword>
<reference evidence="1 2" key="1">
    <citation type="submission" date="2023-07" db="EMBL/GenBank/DDBJ databases">
        <title>Closed genome sequence of Methanosarcinaceae archaeon Am2.</title>
        <authorList>
            <person name="Poehlein A."/>
            <person name="Protasov E."/>
            <person name="Platt K."/>
            <person name="Reeh H."/>
            <person name="Daniel R."/>
            <person name="Brune A."/>
        </authorList>
    </citation>
    <scope>NUCLEOTIDE SEQUENCE [LARGE SCALE GENOMIC DNA]</scope>
    <source>
        <strain evidence="1 2">Am2</strain>
    </source>
</reference>
<dbReference type="AlphaFoldDB" id="A0AA96V692"/>
<dbReference type="Proteomes" id="UP001304970">
    <property type="component" value="Chromosome"/>
</dbReference>
<evidence type="ECO:0000313" key="2">
    <source>
        <dbReference type="Proteomes" id="UP001304970"/>
    </source>
</evidence>
<dbReference type="Gene3D" id="3.40.50.150">
    <property type="entry name" value="Vaccinia Virus protein VP39"/>
    <property type="match status" value="1"/>
</dbReference>
<gene>
    <name evidence="1" type="ORF">MsAm2_04690</name>
</gene>
<sequence length="374" mass="42243">MDLTYLSPFFLKTLHLSGNFFLTENSFLEQCRFSCGLSHLSELLDMAKNDSFPFETVLLTDFDRHPYPKKIGFALIDRHNLSPEKEYETGGDSLSDFGSADQAIETADILIFTPIVSPASQKKDFVTLLEKLFAYQNPMHFVSISQKDLAEDVIEYYSKSMLDLSQKSGCRMLDYDSVYSTRRVEKAKKTFLRMKQEAGIETKFGSKTPTKSGKNPEIEVPESIFPDVLEICCGNGMSTLALYEDDIYPLSIDINTEDICTGLSHTVLIPSKTIQMDAVRLSQCIAPESFGVVIGFMIGTIYEFNKNIWFSIAESALFVLKSGGFLFLTLRTEPEAVLISDYLKTCGMDGKIMDNRDNETEYDQWIYIGQKKSV</sequence>
<dbReference type="RefSeq" id="WP_338098217.1">
    <property type="nucleotide sequence ID" value="NZ_CP131061.1"/>
</dbReference>
<evidence type="ECO:0000313" key="1">
    <source>
        <dbReference type="EMBL" id="WNY26696.1"/>
    </source>
</evidence>
<name>A0AA96V692_9EURY</name>